<dbReference type="RefSeq" id="WP_015243901.1">
    <property type="nucleotide sequence ID" value="NC_019892.1"/>
</dbReference>
<dbReference type="eggNOG" id="ENOG5033MGP">
    <property type="taxonomic scope" value="Bacteria"/>
</dbReference>
<dbReference type="Proteomes" id="UP000010798">
    <property type="component" value="Chromosome"/>
</dbReference>
<dbReference type="HOGENOM" id="CLU_876879_0_0_0"/>
<keyword evidence="2" id="KW-1185">Reference proteome</keyword>
<evidence type="ECO:0000313" key="1">
    <source>
        <dbReference type="EMBL" id="AGA24716.1"/>
    </source>
</evidence>
<dbReference type="EMBL" id="CP003364">
    <property type="protein sequence ID" value="AGA24716.1"/>
    <property type="molecule type" value="Genomic_DNA"/>
</dbReference>
<evidence type="ECO:0000313" key="2">
    <source>
        <dbReference type="Proteomes" id="UP000010798"/>
    </source>
</evidence>
<dbReference type="OrthoDB" id="5526489at2"/>
<sequence>MSRVTQTITLTSDRHFGRHLPPQALGHVLTAIPTLVRQSVSMAFRGRSSGRGTRPHWLEAAADLRFLNHEGNDESVLVFEVPTLGEAAADLYQQQEFWPTHPDPTETGLDLLGDVLRDVAAHNEDSDRFDKRLLNKLAGFKNVLDGTFRELRLDLAGHDEKAPALINPEVIETAQEFEATTPSPQRIRVVGTLDMVRASTQSFALRLDDGQKVRGILLSESAVESEHDLEKRVLVLGSAIYRASGRLLRIDADEIKPAAEGESTLWSRIPPARTRRFDLRKVLQEQSQKKGVTAIMGQWPGDETDEEIEQALRDISQ</sequence>
<dbReference type="KEGG" id="saci:Sinac_0266"/>
<name>L0D7T2_SINAD</name>
<organism evidence="1 2">
    <name type="scientific">Singulisphaera acidiphila (strain ATCC BAA-1392 / DSM 18658 / VKM B-2454 / MOB10)</name>
    <dbReference type="NCBI Taxonomy" id="886293"/>
    <lineage>
        <taxon>Bacteria</taxon>
        <taxon>Pseudomonadati</taxon>
        <taxon>Planctomycetota</taxon>
        <taxon>Planctomycetia</taxon>
        <taxon>Isosphaerales</taxon>
        <taxon>Isosphaeraceae</taxon>
        <taxon>Singulisphaera</taxon>
    </lineage>
</organism>
<reference evidence="1 2" key="1">
    <citation type="submission" date="2012-02" db="EMBL/GenBank/DDBJ databases">
        <title>Complete sequence of chromosome of Singulisphaera acidiphila DSM 18658.</title>
        <authorList>
            <consortium name="US DOE Joint Genome Institute (JGI-PGF)"/>
            <person name="Lucas S."/>
            <person name="Copeland A."/>
            <person name="Lapidus A."/>
            <person name="Glavina del Rio T."/>
            <person name="Dalin E."/>
            <person name="Tice H."/>
            <person name="Bruce D."/>
            <person name="Goodwin L."/>
            <person name="Pitluck S."/>
            <person name="Peters L."/>
            <person name="Ovchinnikova G."/>
            <person name="Chertkov O."/>
            <person name="Kyrpides N."/>
            <person name="Mavromatis K."/>
            <person name="Ivanova N."/>
            <person name="Brettin T."/>
            <person name="Detter J.C."/>
            <person name="Han C."/>
            <person name="Larimer F."/>
            <person name="Land M."/>
            <person name="Hauser L."/>
            <person name="Markowitz V."/>
            <person name="Cheng J.-F."/>
            <person name="Hugenholtz P."/>
            <person name="Woyke T."/>
            <person name="Wu D."/>
            <person name="Tindall B."/>
            <person name="Pomrenke H."/>
            <person name="Brambilla E."/>
            <person name="Klenk H.-P."/>
            <person name="Eisen J.A."/>
        </authorList>
    </citation>
    <scope>NUCLEOTIDE SEQUENCE [LARGE SCALE GENOMIC DNA]</scope>
    <source>
        <strain evidence="2">ATCC BAA-1392 / DSM 18658 / VKM B-2454 / MOB10</strain>
    </source>
</reference>
<protein>
    <submittedName>
        <fullName evidence="1">Uncharacterized protein</fullName>
    </submittedName>
</protein>
<dbReference type="AlphaFoldDB" id="L0D7T2"/>
<gene>
    <name evidence="1" type="ordered locus">Sinac_0266</name>
</gene>
<accession>L0D7T2</accession>
<proteinExistence type="predicted"/>